<dbReference type="RefSeq" id="WP_195169521.1">
    <property type="nucleotide sequence ID" value="NZ_CP062983.1"/>
</dbReference>
<dbReference type="Proteomes" id="UP000594468">
    <property type="component" value="Chromosome"/>
</dbReference>
<keyword evidence="4" id="KW-1185">Reference proteome</keyword>
<evidence type="ECO:0000256" key="1">
    <source>
        <dbReference type="ARBA" id="ARBA00009820"/>
    </source>
</evidence>
<dbReference type="InterPro" id="IPR011042">
    <property type="entry name" value="6-blade_b-propeller_TolB-like"/>
</dbReference>
<gene>
    <name evidence="3" type="ORF">G4Y79_17350</name>
</gene>
<evidence type="ECO:0000256" key="2">
    <source>
        <dbReference type="SAM" id="Phobius"/>
    </source>
</evidence>
<keyword evidence="2" id="KW-0812">Transmembrane</keyword>
<sequence length="721" mass="79835">MLLRAYRLTDRIGMLLLKGADFLHEWLLGSGESLLVIVRRVLGALFSVVIAVFAAIFGVLWWLLRGIYRLVIRLFGGAGYVARRVGVGGKQGARQVTTVMARRAARAEVDVIVTEDPLKIQNRRLSFLVLVLGAVAVIAILFATDQSRTVTPVASVAGVGADAFILDATSIPTQEGLGLASIATPIPTATTVPEVLQVGGSIAFTVRERAQTDIWAVEVGTRNPIRLISSATDDRDPMWNLQGNRMAFASHRDGNWELYFYDMDAPGTDPSANVQRLTYDLAFQARPSWSDDGQWVVSESYQEGNLDIVARRIDGTSVIRLTTDPAPDFSPVWSPTGRQIAFVSWREGNQDIYLFDLDTQETRNLSQTPEIDEDYPAWSPDGNLIAYSAWEQGREQVYVIDADSPGAGHVVSIGRTPTWSPDGLGLAYIADSIDGNRAFIYVVPYGTGGAPLIISEVPFGASHPTWVDRALPPAIVNAGGVDLAVTEPLYEERIQPRSLDLVGLQSIPNTQVQNDYLSDAVNDSFNAFRERLAEETGWDFLAQMDELFWDINRLGEPGVDNRNWHKTGRAFSIDSNALLGFPPEIEVVREDSDPSGQTYWRVFLRVDDDLQSGQLGEPLRRMPWDFLSLGQDIETYNQGGRLRSEVPSGYYVDFTQIAADYGWERVAAGSNWRANANTRFFWMFYKPDGLSWLDAMLEIYEPAQLGGYLPTPTPMADSQES</sequence>
<keyword evidence="2" id="KW-1133">Transmembrane helix</keyword>
<dbReference type="Pfam" id="PF07676">
    <property type="entry name" value="PD40"/>
    <property type="match status" value="4"/>
</dbReference>
<dbReference type="PANTHER" id="PTHR36842">
    <property type="entry name" value="PROTEIN TOLB HOMOLOG"/>
    <property type="match status" value="1"/>
</dbReference>
<evidence type="ECO:0000313" key="3">
    <source>
        <dbReference type="EMBL" id="QPC81448.1"/>
    </source>
</evidence>
<dbReference type="AlphaFoldDB" id="A0A7S8IE45"/>
<feature type="transmembrane region" description="Helical" evidence="2">
    <location>
        <begin position="125"/>
        <end position="143"/>
    </location>
</feature>
<dbReference type="KEGG" id="pmet:G4Y79_17350"/>
<protein>
    <submittedName>
        <fullName evidence="3">PD40 domain-containing protein</fullName>
    </submittedName>
</protein>
<dbReference type="EMBL" id="CP062983">
    <property type="protein sequence ID" value="QPC81448.1"/>
    <property type="molecule type" value="Genomic_DNA"/>
</dbReference>
<proteinExistence type="inferred from homology"/>
<name>A0A7S8IE45_9CHLR</name>
<comment type="similarity">
    <text evidence="1">Belongs to the TolB family.</text>
</comment>
<reference evidence="3 4" key="1">
    <citation type="submission" date="2020-02" db="EMBL/GenBank/DDBJ databases">
        <authorList>
            <person name="Zheng R.K."/>
            <person name="Sun C.M."/>
        </authorList>
    </citation>
    <scope>NUCLEOTIDE SEQUENCE [LARGE SCALE GENOMIC DNA]</scope>
    <source>
        <strain evidence="4">rifampicinis</strain>
    </source>
</reference>
<dbReference type="InterPro" id="IPR011659">
    <property type="entry name" value="WD40"/>
</dbReference>
<dbReference type="PANTHER" id="PTHR36842:SF1">
    <property type="entry name" value="PROTEIN TOLB"/>
    <property type="match status" value="1"/>
</dbReference>
<feature type="transmembrane region" description="Helical" evidence="2">
    <location>
        <begin position="41"/>
        <end position="64"/>
    </location>
</feature>
<dbReference type="SUPFAM" id="SSF69304">
    <property type="entry name" value="Tricorn protease N-terminal domain"/>
    <property type="match status" value="1"/>
</dbReference>
<dbReference type="Gene3D" id="2.120.10.30">
    <property type="entry name" value="TolB, C-terminal domain"/>
    <property type="match status" value="2"/>
</dbReference>
<accession>A0A7S8IE45</accession>
<keyword evidence="2" id="KW-0472">Membrane</keyword>
<evidence type="ECO:0000313" key="4">
    <source>
        <dbReference type="Proteomes" id="UP000594468"/>
    </source>
</evidence>
<organism evidence="3 4">
    <name type="scientific">Phototrophicus methaneseepsis</name>
    <dbReference type="NCBI Taxonomy" id="2710758"/>
    <lineage>
        <taxon>Bacteria</taxon>
        <taxon>Bacillati</taxon>
        <taxon>Chloroflexota</taxon>
        <taxon>Candidatus Thermofontia</taxon>
        <taxon>Phototrophicales</taxon>
        <taxon>Phototrophicaceae</taxon>
        <taxon>Phototrophicus</taxon>
    </lineage>
</organism>